<dbReference type="Pfam" id="PF03420">
    <property type="entry name" value="Peptidase_S77"/>
    <property type="match status" value="1"/>
</dbReference>
<dbReference type="RefSeq" id="YP_010662960.1">
    <property type="nucleotide sequence ID" value="NC_070890.1"/>
</dbReference>
<proteinExistence type="predicted"/>
<dbReference type="Proteomes" id="UP000226396">
    <property type="component" value="Segment"/>
</dbReference>
<evidence type="ECO:0000313" key="1">
    <source>
        <dbReference type="EMBL" id="ASV44633.1"/>
    </source>
</evidence>
<dbReference type="InterPro" id="IPR005082">
    <property type="entry name" value="Peptidase_U9_T4_prohead"/>
</dbReference>
<dbReference type="EMBL" id="MF403007">
    <property type="protein sequence ID" value="ASV44633.1"/>
    <property type="molecule type" value="Genomic_DNA"/>
</dbReference>
<name>A0A223VZN9_9CAUD</name>
<organism evidence="1 2">
    <name type="scientific">Agrobacterium phage Atu_ph04</name>
    <dbReference type="NCBI Taxonomy" id="2024263"/>
    <lineage>
        <taxon>Viruses</taxon>
        <taxon>Duplodnaviria</taxon>
        <taxon>Heunggongvirae</taxon>
        <taxon>Uroviricota</taxon>
        <taxon>Caudoviricetes</taxon>
        <taxon>Pootjesviridae</taxon>
        <taxon>Rollinsvirus</taxon>
        <taxon>Rollinsvirus ph04</taxon>
    </lineage>
</organism>
<accession>A0A223VZN9</accession>
<dbReference type="KEGG" id="vg:77938977"/>
<evidence type="ECO:0000313" key="2">
    <source>
        <dbReference type="Proteomes" id="UP000226396"/>
    </source>
</evidence>
<protein>
    <submittedName>
        <fullName evidence="1">Prohead core protein</fullName>
    </submittedName>
</protein>
<sequence length="221" mass="24748">MSKVRLQLFSEGYREGVFLENAIDHEDGKKVYKIQGIMAQADSLNRNGRIYPQDVLFPDIERYVEKYVKMNLAWGELDHPDKRVGVKMQHVSHLITDLHFEGTNVVGTAVVADTPNGEIVKRCMDIGGRMAVSTRGLGKAIEKSGVEIMQLYHMTAIDVVNHPSGLDCFMNGVVEGVDYLVEEELVSKIEAYKIIKQNDVRIAASDFTTLVNSILRGNRHG</sequence>
<reference evidence="1 2" key="1">
    <citation type="submission" date="2017-06" db="EMBL/GenBank/DDBJ databases">
        <authorList>
            <person name="Kim H.J."/>
            <person name="Triplett B.A."/>
        </authorList>
    </citation>
    <scope>NUCLEOTIDE SEQUENCE [LARGE SCALE GENOMIC DNA]</scope>
</reference>
<keyword evidence="2" id="KW-1185">Reference proteome</keyword>
<dbReference type="GeneID" id="77938977"/>